<comment type="caution">
    <text evidence="2">The sequence shown here is derived from an EMBL/GenBank/DDBJ whole genome shotgun (WGS) entry which is preliminary data.</text>
</comment>
<dbReference type="AlphaFoldDB" id="A0A916NV91"/>
<feature type="chain" id="PRO_5037231029" description="Lipoprotein" evidence="1">
    <location>
        <begin position="27"/>
        <end position="194"/>
    </location>
</feature>
<evidence type="ECO:0000256" key="1">
    <source>
        <dbReference type="SAM" id="SignalP"/>
    </source>
</evidence>
<evidence type="ECO:0000313" key="3">
    <source>
        <dbReference type="Proteomes" id="UP000693892"/>
    </source>
</evidence>
<reference evidence="2" key="1">
    <citation type="submission" date="2021-06" db="EMBL/GenBank/DDBJ databases">
        <authorList>
            <person name="Criscuolo A."/>
        </authorList>
    </citation>
    <scope>NUCLEOTIDE SEQUENCE</scope>
    <source>
        <strain evidence="2">CIP111803</strain>
    </source>
</reference>
<name>A0A916NV91_9MICO</name>
<dbReference type="EMBL" id="CAJVAP010000006">
    <property type="protein sequence ID" value="CAG7604317.1"/>
    <property type="molecule type" value="Genomic_DNA"/>
</dbReference>
<dbReference type="PROSITE" id="PS51257">
    <property type="entry name" value="PROKAR_LIPOPROTEIN"/>
    <property type="match status" value="1"/>
</dbReference>
<keyword evidence="3" id="KW-1185">Reference proteome</keyword>
<dbReference type="Proteomes" id="UP000693892">
    <property type="component" value="Unassembled WGS sequence"/>
</dbReference>
<organism evidence="2 3">
    <name type="scientific">Leucobacter soli</name>
    <dbReference type="NCBI Taxonomy" id="2812850"/>
    <lineage>
        <taxon>Bacteria</taxon>
        <taxon>Bacillati</taxon>
        <taxon>Actinomycetota</taxon>
        <taxon>Actinomycetes</taxon>
        <taxon>Micrococcales</taxon>
        <taxon>Microbacteriaceae</taxon>
        <taxon>Leucobacter</taxon>
    </lineage>
</organism>
<protein>
    <recommendedName>
        <fullName evidence="4">Lipoprotein</fullName>
    </recommendedName>
</protein>
<evidence type="ECO:0000313" key="2">
    <source>
        <dbReference type="EMBL" id="CAG7604317.1"/>
    </source>
</evidence>
<evidence type="ECO:0008006" key="4">
    <source>
        <dbReference type="Google" id="ProtNLM"/>
    </source>
</evidence>
<sequence length="194" mass="21176">MSRRTRRSRMAVASLLAVWFALGTSACDGGIPVLSERNEVAGRTLQEQQEWAVAQVEAVISVTGTEGLWRGRGETGPRWDEAQLRILDRSRHVSCSSEPGKVNPAGLLVRVRTDPLDEDPYRLAERVREYWATEGWTVSDVYGVEDSAAADSALIRADREDGAMLALSASDAGGGRLLFLDVQAECSNDPTVAW</sequence>
<accession>A0A916NV91</accession>
<gene>
    <name evidence="2" type="ORF">LEUCIP111803_00725</name>
</gene>
<feature type="signal peptide" evidence="1">
    <location>
        <begin position="1"/>
        <end position="26"/>
    </location>
</feature>
<proteinExistence type="predicted"/>
<keyword evidence="1" id="KW-0732">Signal</keyword>